<dbReference type="PRINTS" id="PR00114">
    <property type="entry name" value="STPHPHTASE"/>
</dbReference>
<dbReference type="EMBL" id="CP060096">
    <property type="protein sequence ID" value="QSZ27000.1"/>
    <property type="molecule type" value="Genomic_DNA"/>
</dbReference>
<proteinExistence type="predicted"/>
<dbReference type="RefSeq" id="WP_284679692.1">
    <property type="nucleotide sequence ID" value="NZ_CP060096.1"/>
</dbReference>
<evidence type="ECO:0000313" key="2">
    <source>
        <dbReference type="EMBL" id="QSZ27000.1"/>
    </source>
</evidence>
<dbReference type="KEGG" id="aaut:ACETAC_09035"/>
<organism evidence="2 3">
    <name type="scientific">Aceticella autotrophica</name>
    <dbReference type="NCBI Taxonomy" id="2755338"/>
    <lineage>
        <taxon>Bacteria</taxon>
        <taxon>Bacillati</taxon>
        <taxon>Bacillota</taxon>
        <taxon>Clostridia</taxon>
        <taxon>Thermoanaerobacterales</taxon>
        <taxon>Thermoanaerobacteraceae</taxon>
        <taxon>Aceticella</taxon>
    </lineage>
</organism>
<sequence length="244" mass="28022">MGYDIIGDVHGCYNELIDLVEKMGYKYREGIYHHEGRILVFLGDLADRGYNSIKVIEFVYKHVREKKALYVPGNHCDKLYRFFIGHDVQITHGLETTVAELRALSTEERRIISTHFIELYENAPLYLLLDNGRLIVAHAGIPEKYVGRYDKKVKRFVLYGDITGEVNPDGTPARRNWAADYKGEAFVVYGHTPVKEPYFINNTANIDTGCVFGGKLTALRYPEKEIVSVKSTLSFDKDKFRENM</sequence>
<dbReference type="NCBIfam" id="NF010148">
    <property type="entry name" value="PRK13625.1"/>
    <property type="match status" value="1"/>
</dbReference>
<evidence type="ECO:0000313" key="3">
    <source>
        <dbReference type="Proteomes" id="UP000671913"/>
    </source>
</evidence>
<dbReference type="PANTHER" id="PTHR42850">
    <property type="entry name" value="METALLOPHOSPHOESTERASE"/>
    <property type="match status" value="1"/>
</dbReference>
<gene>
    <name evidence="2" type="primary">prpE</name>
    <name evidence="2" type="ORF">ACETAC_09035</name>
</gene>
<dbReference type="InterPro" id="IPR006186">
    <property type="entry name" value="Ser/Thr-sp_prot-phosphatase"/>
</dbReference>
<dbReference type="InterPro" id="IPR004843">
    <property type="entry name" value="Calcineurin-like_PHP"/>
</dbReference>
<accession>A0A975AV21</accession>
<feature type="domain" description="Calcineurin-like phosphoesterase" evidence="1">
    <location>
        <begin position="5"/>
        <end position="194"/>
    </location>
</feature>
<dbReference type="InterPro" id="IPR029052">
    <property type="entry name" value="Metallo-depent_PP-like"/>
</dbReference>
<dbReference type="AlphaFoldDB" id="A0A975AV21"/>
<dbReference type="GO" id="GO:0005737">
    <property type="term" value="C:cytoplasm"/>
    <property type="evidence" value="ECO:0007669"/>
    <property type="project" value="TreeGrafter"/>
</dbReference>
<dbReference type="InterPro" id="IPR041780">
    <property type="entry name" value="MPP_PrpE-like"/>
</dbReference>
<keyword evidence="3" id="KW-1185">Reference proteome</keyword>
<dbReference type="SUPFAM" id="SSF56300">
    <property type="entry name" value="Metallo-dependent phosphatases"/>
    <property type="match status" value="1"/>
</dbReference>
<dbReference type="InterPro" id="IPR050126">
    <property type="entry name" value="Ap4A_hydrolase"/>
</dbReference>
<dbReference type="PANTHER" id="PTHR42850:SF7">
    <property type="entry name" value="BIS(5'-NUCLEOSYL)-TETRAPHOSPHATASE PRPE [ASYMMETRICAL]"/>
    <property type="match status" value="1"/>
</dbReference>
<dbReference type="CDD" id="cd07423">
    <property type="entry name" value="MPP_Prp_like"/>
    <property type="match status" value="1"/>
</dbReference>
<protein>
    <submittedName>
        <fullName evidence="2">Bis(5'-nucleosyl)-tetraphosphatase PrpE</fullName>
    </submittedName>
</protein>
<dbReference type="Gene3D" id="3.60.21.10">
    <property type="match status" value="1"/>
</dbReference>
<dbReference type="GO" id="GO:0016791">
    <property type="term" value="F:phosphatase activity"/>
    <property type="evidence" value="ECO:0007669"/>
    <property type="project" value="TreeGrafter"/>
</dbReference>
<dbReference type="Proteomes" id="UP000671913">
    <property type="component" value="Chromosome"/>
</dbReference>
<name>A0A975AV21_9THEO</name>
<dbReference type="Pfam" id="PF00149">
    <property type="entry name" value="Metallophos"/>
    <property type="match status" value="1"/>
</dbReference>
<evidence type="ECO:0000259" key="1">
    <source>
        <dbReference type="Pfam" id="PF00149"/>
    </source>
</evidence>
<reference evidence="2" key="1">
    <citation type="submission" date="2020-08" db="EMBL/GenBank/DDBJ databases">
        <title>Genomic insights into the carbon and energy metabolism of the first obligate autotrophic acetogenic bacterium Aceticella autotrophica gen. nov., sp. nov.</title>
        <authorList>
            <person name="Toshchakov S.V."/>
            <person name="Elcheninov A.G."/>
            <person name="Kublanov I.V."/>
            <person name="Frolov E.N."/>
            <person name="Lebedinsky A.V."/>
        </authorList>
    </citation>
    <scope>NUCLEOTIDE SEQUENCE</scope>
    <source>
        <strain evidence="2">3443-3Ac</strain>
    </source>
</reference>